<accession>A0A9J6ZAK8</accession>
<dbReference type="KEGG" id="plig:NAG76_14730"/>
<gene>
    <name evidence="1" type="ORF">NAG76_14730</name>
</gene>
<dbReference type="EMBL" id="CP097899">
    <property type="protein sequence ID" value="URN93091.1"/>
    <property type="molecule type" value="Genomic_DNA"/>
</dbReference>
<sequence>MEKLTLEQKKYIIDTARKAYENVFKEKLEEGDFWTRQIYYKENTYGKPSKLKRKCRLFKSHFRLFYG</sequence>
<proteinExistence type="predicted"/>
<dbReference type="AlphaFoldDB" id="A0A9J6ZAK8"/>
<evidence type="ECO:0000313" key="1">
    <source>
        <dbReference type="EMBL" id="URN93091.1"/>
    </source>
</evidence>
<organism evidence="1 2">
    <name type="scientific">Candidatus Pristimantibacillus lignocellulolyticus</name>
    <dbReference type="NCBI Taxonomy" id="2994561"/>
    <lineage>
        <taxon>Bacteria</taxon>
        <taxon>Bacillati</taxon>
        <taxon>Bacillota</taxon>
        <taxon>Bacilli</taxon>
        <taxon>Bacillales</taxon>
        <taxon>Paenibacillaceae</taxon>
        <taxon>Candidatus Pristimantibacillus</taxon>
    </lineage>
</organism>
<evidence type="ECO:0000313" key="2">
    <source>
        <dbReference type="Proteomes" id="UP001056756"/>
    </source>
</evidence>
<reference evidence="1" key="1">
    <citation type="submission" date="2022-05" db="EMBL/GenBank/DDBJ databases">
        <title>Novel bacterial taxa in a minimal lignocellulolytic consortium and its capacity to transform plastics disclosed by genome-resolved metagenomics.</title>
        <authorList>
            <person name="Rodriguez C.A.D."/>
            <person name="Diaz-Garcia L."/>
            <person name="Herrera K."/>
            <person name="Tarazona N.A."/>
            <person name="Sproer C."/>
            <person name="Overmann J."/>
            <person name="Jimenez D.J."/>
        </authorList>
    </citation>
    <scope>NUCLEOTIDE SEQUENCE</scope>
    <source>
        <strain evidence="1">MAG5</strain>
    </source>
</reference>
<dbReference type="Proteomes" id="UP001056756">
    <property type="component" value="Chromosome"/>
</dbReference>
<name>A0A9J6ZAK8_9BACL</name>
<protein>
    <submittedName>
        <fullName evidence="1">Uncharacterized protein</fullName>
    </submittedName>
</protein>